<sequence length="160" mass="18841">MFKYFPSKENLIIWLPIGLLVSILHFHGKIPFKNIFDTFMGLTPIYVLLAYLHFLRFLQLCNFPYLVSIQIEARIIDVLNSIVSFLIGFSICTSFFIPFWKESSKGYLFLLCFNIAVLVFTMLPICLHLWKEIRDKKIKYILISVMYLILSVASFYDMTK</sequence>
<dbReference type="AlphaFoldDB" id="A0A9W5N0M9"/>
<evidence type="ECO:0000313" key="2">
    <source>
        <dbReference type="EMBL" id="EFC53449.1"/>
    </source>
</evidence>
<name>A0A9W5N0M9_NEISU</name>
<organism evidence="2 3">
    <name type="scientific">Neisseria subflava NJ9703</name>
    <dbReference type="NCBI Taxonomy" id="546268"/>
    <lineage>
        <taxon>Bacteria</taxon>
        <taxon>Pseudomonadati</taxon>
        <taxon>Pseudomonadota</taxon>
        <taxon>Betaproteobacteria</taxon>
        <taxon>Neisseriales</taxon>
        <taxon>Neisseriaceae</taxon>
        <taxon>Neisseria</taxon>
    </lineage>
</organism>
<keyword evidence="1" id="KW-0812">Transmembrane</keyword>
<keyword evidence="1" id="KW-1133">Transmembrane helix</keyword>
<accession>A0A9W5N0M9</accession>
<reference evidence="2 3" key="1">
    <citation type="submission" date="2010-01" db="EMBL/GenBank/DDBJ databases">
        <authorList>
            <person name="Weinstock G."/>
            <person name="Sodergren E."/>
            <person name="Clifton S."/>
            <person name="Fulton L."/>
            <person name="Fulton B."/>
            <person name="Courtney L."/>
            <person name="Fronick C."/>
            <person name="Harrison M."/>
            <person name="Strong C."/>
            <person name="Farmer C."/>
            <person name="Delahaunty K."/>
            <person name="Markovic C."/>
            <person name="Hall O."/>
            <person name="Minx P."/>
            <person name="Tomlinson C."/>
            <person name="Mitreva M."/>
            <person name="Nelson J."/>
            <person name="Hou S."/>
            <person name="Wollam A."/>
            <person name="Pepin K.H."/>
            <person name="Johnson M."/>
            <person name="Bhonagiri V."/>
            <person name="Nash W.E."/>
            <person name="Warren W."/>
            <person name="Chinwalla A."/>
            <person name="Mardis E.R."/>
            <person name="Wilson R.K."/>
        </authorList>
    </citation>
    <scope>NUCLEOTIDE SEQUENCE [LARGE SCALE GENOMIC DNA]</scope>
    <source>
        <strain evidence="2 3">NJ9703</strain>
    </source>
</reference>
<feature type="transmembrane region" description="Helical" evidence="1">
    <location>
        <begin position="138"/>
        <end position="156"/>
    </location>
</feature>
<feature type="transmembrane region" description="Helical" evidence="1">
    <location>
        <begin position="106"/>
        <end position="126"/>
    </location>
</feature>
<evidence type="ECO:0000313" key="3">
    <source>
        <dbReference type="Proteomes" id="UP000004621"/>
    </source>
</evidence>
<protein>
    <submittedName>
        <fullName evidence="2">Uncharacterized protein</fullName>
    </submittedName>
</protein>
<feature type="transmembrane region" description="Helical" evidence="1">
    <location>
        <begin position="38"/>
        <end position="58"/>
    </location>
</feature>
<feature type="transmembrane region" description="Helical" evidence="1">
    <location>
        <begin position="78"/>
        <end position="100"/>
    </location>
</feature>
<proteinExistence type="predicted"/>
<gene>
    <name evidence="2" type="ORF">NEISUBOT_03452</name>
</gene>
<comment type="caution">
    <text evidence="2">The sequence shown here is derived from an EMBL/GenBank/DDBJ whole genome shotgun (WGS) entry which is preliminary data.</text>
</comment>
<dbReference type="Proteomes" id="UP000004621">
    <property type="component" value="Unassembled WGS sequence"/>
</dbReference>
<evidence type="ECO:0000256" key="1">
    <source>
        <dbReference type="SAM" id="Phobius"/>
    </source>
</evidence>
<dbReference type="EMBL" id="ACEO02000001">
    <property type="protein sequence ID" value="EFC53449.1"/>
    <property type="molecule type" value="Genomic_DNA"/>
</dbReference>
<keyword evidence="1" id="KW-0472">Membrane</keyword>
<feature type="transmembrane region" description="Helical" evidence="1">
    <location>
        <begin position="12"/>
        <end position="32"/>
    </location>
</feature>